<feature type="region of interest" description="Disordered" evidence="9">
    <location>
        <begin position="57"/>
        <end position="164"/>
    </location>
</feature>
<dbReference type="SUPFAM" id="SSF57850">
    <property type="entry name" value="RING/U-box"/>
    <property type="match status" value="1"/>
</dbReference>
<dbReference type="PANTHER" id="PTHR15860:SF0">
    <property type="entry name" value="LP20373P"/>
    <property type="match status" value="1"/>
</dbReference>
<evidence type="ECO:0000313" key="12">
    <source>
        <dbReference type="Proteomes" id="UP000077755"/>
    </source>
</evidence>
<evidence type="ECO:0000256" key="9">
    <source>
        <dbReference type="SAM" id="MobiDB-lite"/>
    </source>
</evidence>
<feature type="transmembrane region" description="Helical" evidence="10">
    <location>
        <begin position="316"/>
        <end position="334"/>
    </location>
</feature>
<gene>
    <name evidence="11" type="ORF">DCAR_0105216</name>
</gene>
<evidence type="ECO:0000256" key="1">
    <source>
        <dbReference type="ARBA" id="ARBA00004141"/>
    </source>
</evidence>
<evidence type="ECO:0000256" key="10">
    <source>
        <dbReference type="SAM" id="Phobius"/>
    </source>
</evidence>
<keyword evidence="2 10" id="KW-0812">Transmembrane</keyword>
<feature type="compositionally biased region" description="Polar residues" evidence="9">
    <location>
        <begin position="125"/>
        <end position="136"/>
    </location>
</feature>
<keyword evidence="6" id="KW-0862">Zinc</keyword>
<dbReference type="CDD" id="cd16532">
    <property type="entry name" value="RING-HC_RNFT1-like"/>
    <property type="match status" value="1"/>
</dbReference>
<dbReference type="GO" id="GO:0008270">
    <property type="term" value="F:zinc ion binding"/>
    <property type="evidence" value="ECO:0007669"/>
    <property type="project" value="UniProtKB-KW"/>
</dbReference>
<dbReference type="AlphaFoldDB" id="A0A166JG78"/>
<dbReference type="EMBL" id="CP093343">
    <property type="protein sequence ID" value="WOG86022.1"/>
    <property type="molecule type" value="Genomic_DNA"/>
</dbReference>
<protein>
    <submittedName>
        <fullName evidence="11">Uncharacterized protein</fullName>
    </submittedName>
</protein>
<evidence type="ECO:0000256" key="5">
    <source>
        <dbReference type="ARBA" id="ARBA00022786"/>
    </source>
</evidence>
<feature type="region of interest" description="Disordered" evidence="9">
    <location>
        <begin position="1"/>
        <end position="20"/>
    </location>
</feature>
<keyword evidence="7 10" id="KW-1133">Transmembrane helix</keyword>
<comment type="subcellular location">
    <subcellularLocation>
        <location evidence="1">Membrane</location>
        <topology evidence="1">Multi-pass membrane protein</topology>
    </subcellularLocation>
</comment>
<dbReference type="InterPro" id="IPR013083">
    <property type="entry name" value="Znf_RING/FYVE/PHD"/>
</dbReference>
<dbReference type="PROSITE" id="PS50089">
    <property type="entry name" value="ZF_RING_2"/>
    <property type="match status" value="1"/>
</dbReference>
<organism evidence="11 12">
    <name type="scientific">Daucus carota subsp. sativus</name>
    <name type="common">Carrot</name>
    <dbReference type="NCBI Taxonomy" id="79200"/>
    <lineage>
        <taxon>Eukaryota</taxon>
        <taxon>Viridiplantae</taxon>
        <taxon>Streptophyta</taxon>
        <taxon>Embryophyta</taxon>
        <taxon>Tracheophyta</taxon>
        <taxon>Spermatophyta</taxon>
        <taxon>Magnoliopsida</taxon>
        <taxon>eudicotyledons</taxon>
        <taxon>Gunneridae</taxon>
        <taxon>Pentapetalae</taxon>
        <taxon>asterids</taxon>
        <taxon>campanulids</taxon>
        <taxon>Apiales</taxon>
        <taxon>Apiaceae</taxon>
        <taxon>Apioideae</taxon>
        <taxon>Scandiceae</taxon>
        <taxon>Daucinae</taxon>
        <taxon>Daucus</taxon>
        <taxon>Daucus sect. Daucus</taxon>
    </lineage>
</organism>
<evidence type="ECO:0000313" key="11">
    <source>
        <dbReference type="EMBL" id="WOG86022.1"/>
    </source>
</evidence>
<evidence type="ECO:0000256" key="3">
    <source>
        <dbReference type="ARBA" id="ARBA00022723"/>
    </source>
</evidence>
<dbReference type="OrthoDB" id="9049620at2759"/>
<reference evidence="11" key="2">
    <citation type="submission" date="2022-03" db="EMBL/GenBank/DDBJ databases">
        <title>Draft title - Genomic analysis of global carrot germplasm unveils the trajectory of domestication and the origin of high carotenoid orange carrot.</title>
        <authorList>
            <person name="Iorizzo M."/>
            <person name="Ellison S."/>
            <person name="Senalik D."/>
            <person name="Macko-Podgorni A."/>
            <person name="Grzebelus D."/>
            <person name="Bostan H."/>
            <person name="Rolling W."/>
            <person name="Curaba J."/>
            <person name="Simon P."/>
        </authorList>
    </citation>
    <scope>NUCLEOTIDE SEQUENCE</scope>
    <source>
        <tissue evidence="11">Leaf</tissue>
    </source>
</reference>
<dbReference type="Pfam" id="PF13639">
    <property type="entry name" value="zf-RING_2"/>
    <property type="match status" value="1"/>
</dbReference>
<dbReference type="InterPro" id="IPR001841">
    <property type="entry name" value="Znf_RING"/>
</dbReference>
<dbReference type="Gramene" id="KZN12130">
    <property type="protein sequence ID" value="KZN12130"/>
    <property type="gene ID" value="DCAR_004786"/>
</dbReference>
<feature type="compositionally biased region" description="Low complexity" evidence="9">
    <location>
        <begin position="146"/>
        <end position="164"/>
    </location>
</feature>
<proteinExistence type="predicted"/>
<accession>A0A166JG78</accession>
<name>A0A166JG78_DAUCS</name>
<dbReference type="InterPro" id="IPR044235">
    <property type="entry name" value="RNFT1/2"/>
</dbReference>
<keyword evidence="5" id="KW-0833">Ubl conjugation pathway</keyword>
<evidence type="ECO:0000256" key="8">
    <source>
        <dbReference type="ARBA" id="ARBA00023136"/>
    </source>
</evidence>
<keyword evidence="12" id="KW-1185">Reference proteome</keyword>
<dbReference type="GO" id="GO:1904294">
    <property type="term" value="P:positive regulation of ERAD pathway"/>
    <property type="evidence" value="ECO:0007669"/>
    <property type="project" value="InterPro"/>
</dbReference>
<keyword evidence="4" id="KW-0863">Zinc-finger</keyword>
<dbReference type="GO" id="GO:0016020">
    <property type="term" value="C:membrane"/>
    <property type="evidence" value="ECO:0007669"/>
    <property type="project" value="UniProtKB-SubCell"/>
</dbReference>
<dbReference type="GO" id="GO:0061630">
    <property type="term" value="F:ubiquitin protein ligase activity"/>
    <property type="evidence" value="ECO:0007669"/>
    <property type="project" value="InterPro"/>
</dbReference>
<evidence type="ECO:0000256" key="4">
    <source>
        <dbReference type="ARBA" id="ARBA00022771"/>
    </source>
</evidence>
<evidence type="ECO:0000256" key="2">
    <source>
        <dbReference type="ARBA" id="ARBA00022692"/>
    </source>
</evidence>
<dbReference type="PANTHER" id="PTHR15860">
    <property type="entry name" value="UNCHARACTERIZED RING FINGER-CONTAINING PROTEIN"/>
    <property type="match status" value="1"/>
</dbReference>
<dbReference type="KEGG" id="dcr:108204894"/>
<dbReference type="Proteomes" id="UP000077755">
    <property type="component" value="Chromosome 1"/>
</dbReference>
<dbReference type="Gene3D" id="3.30.40.10">
    <property type="entry name" value="Zinc/RING finger domain, C3HC4 (zinc finger)"/>
    <property type="match status" value="1"/>
</dbReference>
<feature type="transmembrane region" description="Helical" evidence="10">
    <location>
        <begin position="229"/>
        <end position="250"/>
    </location>
</feature>
<reference evidence="11" key="1">
    <citation type="journal article" date="2016" name="Nat. Genet.">
        <title>A high-quality carrot genome assembly provides new insights into carotenoid accumulation and asterid genome evolution.</title>
        <authorList>
            <person name="Iorizzo M."/>
            <person name="Ellison S."/>
            <person name="Senalik D."/>
            <person name="Zeng P."/>
            <person name="Satapoomin P."/>
            <person name="Huang J."/>
            <person name="Bowman M."/>
            <person name="Iovene M."/>
            <person name="Sanseverino W."/>
            <person name="Cavagnaro P."/>
            <person name="Yildiz M."/>
            <person name="Macko-Podgorni A."/>
            <person name="Moranska E."/>
            <person name="Grzebelus E."/>
            <person name="Grzebelus D."/>
            <person name="Ashrafi H."/>
            <person name="Zheng Z."/>
            <person name="Cheng S."/>
            <person name="Spooner D."/>
            <person name="Van Deynze A."/>
            <person name="Simon P."/>
        </authorList>
    </citation>
    <scope>NUCLEOTIDE SEQUENCE</scope>
    <source>
        <tissue evidence="11">Leaf</tissue>
    </source>
</reference>
<keyword evidence="8 10" id="KW-0472">Membrane</keyword>
<dbReference type="OMA" id="GCIHSRL"/>
<dbReference type="SMART" id="SM00184">
    <property type="entry name" value="RING"/>
    <property type="match status" value="1"/>
</dbReference>
<keyword evidence="3" id="KW-0479">Metal-binding</keyword>
<sequence>METSSSPTSNPSSLTNINTSSNPVRLRYNLSASNLIHTPLLTLLDYFGLLHNPPISPRDSNQDMQALLRNPPPHFHHLDASPSAATSSEEVSIRIIASSEEDDEEEEPSSAVVADTGDHEDVENHSSPSTPLFTSPNAPPRGEEGAGSAAAAGGDANNNANGDSTNQRYGIQQIARWFEQILPFSLLLLVVFIRQHLQGFFGTIWVSAVLFKSNDILRKQTALKGERKISVLVCITLLFMLHLISVYWWYQSADLVYPLILLPPKAVPPFWHAIFVIVVNDTMVRQAAMVFKCILLMYYKNSGGHNYRRQGQMLTLVEYMVLLYRALLPTPVWYRFFLNKEYGSLFSSLTTGLYLTFKLTSIVQKVQLFFAALRALSRKEVHYGSYATAEQVNAAGDLCAICQEKMHAPIFLSCKHIFCEDCVAEWFERERTCPLCRALVRPADIKSYGDGSTSLLFQLF</sequence>
<dbReference type="InterPro" id="IPR017907">
    <property type="entry name" value="Znf_RING_CS"/>
</dbReference>
<feature type="compositionally biased region" description="Acidic residues" evidence="9">
    <location>
        <begin position="99"/>
        <end position="108"/>
    </location>
</feature>
<evidence type="ECO:0000256" key="7">
    <source>
        <dbReference type="ARBA" id="ARBA00022989"/>
    </source>
</evidence>
<dbReference type="PROSITE" id="PS00518">
    <property type="entry name" value="ZF_RING_1"/>
    <property type="match status" value="1"/>
</dbReference>
<evidence type="ECO:0000256" key="6">
    <source>
        <dbReference type="ARBA" id="ARBA00022833"/>
    </source>
</evidence>